<feature type="non-terminal residue" evidence="2">
    <location>
        <position position="253"/>
    </location>
</feature>
<dbReference type="AlphaFoldDB" id="A0A6J4Q434"/>
<proteinExistence type="predicted"/>
<feature type="compositionally biased region" description="Basic and acidic residues" evidence="1">
    <location>
        <begin position="150"/>
        <end position="161"/>
    </location>
</feature>
<protein>
    <submittedName>
        <fullName evidence="2">Uncharacterized protein</fullName>
    </submittedName>
</protein>
<feature type="non-terminal residue" evidence="2">
    <location>
        <position position="1"/>
    </location>
</feature>
<reference evidence="2" key="1">
    <citation type="submission" date="2020-02" db="EMBL/GenBank/DDBJ databases">
        <authorList>
            <person name="Meier V. D."/>
        </authorList>
    </citation>
    <scope>NUCLEOTIDE SEQUENCE</scope>
    <source>
        <strain evidence="2">AVDCRST_MAG51</strain>
    </source>
</reference>
<feature type="compositionally biased region" description="Basic and acidic residues" evidence="1">
    <location>
        <begin position="37"/>
        <end position="57"/>
    </location>
</feature>
<accession>A0A6J4Q434</accession>
<feature type="region of interest" description="Disordered" evidence="1">
    <location>
        <begin position="1"/>
        <end position="253"/>
    </location>
</feature>
<feature type="compositionally biased region" description="Basic residues" evidence="1">
    <location>
        <begin position="236"/>
        <end position="246"/>
    </location>
</feature>
<sequence>GTGPLPRPRALLRRRRHDLGYGRPHRRPAGAGPGRRSAGERATRREAGTPDRDGRRDARSRRLRPARPAPPRRAGLAPARAAEGDQEKRRRSGAHPQPRSGRRSAPRDGGRRAGDDRQAGRALPHVHHLHGRRAAGRALPDPLRRARALQGRDRRADHPPDEAAPGAAALCGEGDGRRPVGLPDDRRHHDRHPHRGGGRRADGGRAVRLRHRRRAGTSRRGPDPAHDVRPAGRAAAGRRRAARHHGQPGAEVV</sequence>
<name>A0A6J4Q434_9BURK</name>
<feature type="compositionally biased region" description="Basic and acidic residues" evidence="1">
    <location>
        <begin position="105"/>
        <end position="119"/>
    </location>
</feature>
<feature type="compositionally biased region" description="Basic residues" evidence="1">
    <location>
        <begin position="207"/>
        <end position="217"/>
    </location>
</feature>
<feature type="compositionally biased region" description="Low complexity" evidence="1">
    <location>
        <begin position="72"/>
        <end position="81"/>
    </location>
</feature>
<dbReference type="EMBL" id="CADCUX010000603">
    <property type="protein sequence ID" value="CAA9434212.1"/>
    <property type="molecule type" value="Genomic_DNA"/>
</dbReference>
<feature type="compositionally biased region" description="Basic residues" evidence="1">
    <location>
        <begin position="124"/>
        <end position="135"/>
    </location>
</feature>
<gene>
    <name evidence="2" type="ORF">AVDCRST_MAG51-2807</name>
</gene>
<organism evidence="2">
    <name type="scientific">uncultured Ramlibacter sp</name>
    <dbReference type="NCBI Taxonomy" id="260755"/>
    <lineage>
        <taxon>Bacteria</taxon>
        <taxon>Pseudomonadati</taxon>
        <taxon>Pseudomonadota</taxon>
        <taxon>Betaproteobacteria</taxon>
        <taxon>Burkholderiales</taxon>
        <taxon>Comamonadaceae</taxon>
        <taxon>Ramlibacter</taxon>
        <taxon>environmental samples</taxon>
    </lineage>
</organism>
<feature type="compositionally biased region" description="Basic and acidic residues" evidence="1">
    <location>
        <begin position="174"/>
        <end position="187"/>
    </location>
</feature>
<evidence type="ECO:0000313" key="2">
    <source>
        <dbReference type="EMBL" id="CAA9434212.1"/>
    </source>
</evidence>
<feature type="compositionally biased region" description="Basic and acidic residues" evidence="1">
    <location>
        <begin position="220"/>
        <end position="230"/>
    </location>
</feature>
<feature type="compositionally biased region" description="Basic residues" evidence="1">
    <location>
        <begin position="188"/>
        <end position="198"/>
    </location>
</feature>
<evidence type="ECO:0000256" key="1">
    <source>
        <dbReference type="SAM" id="MobiDB-lite"/>
    </source>
</evidence>
<feature type="compositionally biased region" description="Basic residues" evidence="1">
    <location>
        <begin position="10"/>
        <end position="28"/>
    </location>
</feature>